<comment type="similarity">
    <text evidence="7">Belongs to the binding-protein-dependent transport system permease family.</text>
</comment>
<keyword evidence="4 7" id="KW-0812">Transmembrane</keyword>
<gene>
    <name evidence="9" type="ORF">M8044_000114</name>
</gene>
<feature type="transmembrane region" description="Helical" evidence="7">
    <location>
        <begin position="172"/>
        <end position="193"/>
    </location>
</feature>
<evidence type="ECO:0000256" key="4">
    <source>
        <dbReference type="ARBA" id="ARBA00022692"/>
    </source>
</evidence>
<dbReference type="PANTHER" id="PTHR30193">
    <property type="entry name" value="ABC TRANSPORTER PERMEASE PROTEIN"/>
    <property type="match status" value="1"/>
</dbReference>
<keyword evidence="6 7" id="KW-0472">Membrane</keyword>
<dbReference type="InterPro" id="IPR035906">
    <property type="entry name" value="MetI-like_sf"/>
</dbReference>
<evidence type="ECO:0000313" key="10">
    <source>
        <dbReference type="Proteomes" id="UP001221763"/>
    </source>
</evidence>
<keyword evidence="2 7" id="KW-0813">Transport</keyword>
<reference evidence="9 10" key="1">
    <citation type="journal article" date="2023" name="Plant">
        <title>Draft Genome Sequence Resource of CBPPT1, a 'Candidatus Phytoplasma trifolii'-Related Strain Associated with Potato Purple Top Disease in the Columbia Basin, U.S.A.</title>
        <authorList>
            <person name="Wei W."/>
            <person name="Shao J."/>
            <person name="Bottner-Parker K.D."/>
            <person name="Zhao Y."/>
        </authorList>
    </citation>
    <scope>NUCLEOTIDE SEQUENCE [LARGE SCALE GENOMIC DNA]</scope>
    <source>
        <strain evidence="9 10">CBPPT1</strain>
    </source>
</reference>
<evidence type="ECO:0000256" key="6">
    <source>
        <dbReference type="ARBA" id="ARBA00023136"/>
    </source>
</evidence>
<sequence>MFDIVDHKKNKYWYYLTPALFFLTIFTFYPLTKIFVMSFTKYDKFKDIFQLKMINNYGTVFRDMEFQWALKNTLLLVFITVPLSIIISLVIALALNNVKNYFFKNTCKTFFFLPLISNNVIMGMIFSIFFYYNFGISSNKPSGLFNSFISFFGFGPYQWVNSTAPYANKMFVLVLYNIWNRVSFKIFVFILALQDINKSYYQAAKIDGTSKWRIFTKITLPLIAPIIFYQFIIEMLAVFKEYESVVGLFGDNHNFKIRTIVGYIYNQLSSTTHNSYSKGTAAAMILFIISILFTTISYLISRKKID</sequence>
<protein>
    <submittedName>
        <fullName evidence="9">Sugar ABC transporter permease</fullName>
    </submittedName>
</protein>
<dbReference type="PROSITE" id="PS50928">
    <property type="entry name" value="ABC_TM1"/>
    <property type="match status" value="1"/>
</dbReference>
<dbReference type="PANTHER" id="PTHR30193:SF37">
    <property type="entry name" value="INNER MEMBRANE ABC TRANSPORTER PERMEASE PROTEIN YCJO"/>
    <property type="match status" value="1"/>
</dbReference>
<feature type="transmembrane region" description="Helical" evidence="7">
    <location>
        <begin position="110"/>
        <end position="132"/>
    </location>
</feature>
<organism evidence="9 10">
    <name type="scientific">Columbia Basin potato purple top phytoplasma</name>
    <dbReference type="NCBI Taxonomy" id="307134"/>
    <lineage>
        <taxon>Bacteria</taxon>
        <taxon>Bacillati</taxon>
        <taxon>Mycoplasmatota</taxon>
        <taxon>Mollicutes</taxon>
        <taxon>Acholeplasmatales</taxon>
        <taxon>Acholeplasmataceae</taxon>
        <taxon>Candidatus Phytoplasma</taxon>
        <taxon>16SrVI (Clover proliferation group)</taxon>
    </lineage>
</organism>
<evidence type="ECO:0000313" key="9">
    <source>
        <dbReference type="EMBL" id="MDC9031895.1"/>
    </source>
</evidence>
<feature type="transmembrane region" description="Helical" evidence="7">
    <location>
        <begin position="281"/>
        <end position="300"/>
    </location>
</feature>
<evidence type="ECO:0000256" key="1">
    <source>
        <dbReference type="ARBA" id="ARBA00004651"/>
    </source>
</evidence>
<dbReference type="SUPFAM" id="SSF161098">
    <property type="entry name" value="MetI-like"/>
    <property type="match status" value="1"/>
</dbReference>
<keyword evidence="10" id="KW-1185">Reference proteome</keyword>
<accession>A0ABT5L8A1</accession>
<feature type="transmembrane region" description="Helical" evidence="7">
    <location>
        <begin position="144"/>
        <end position="160"/>
    </location>
</feature>
<feature type="transmembrane region" description="Helical" evidence="7">
    <location>
        <begin position="12"/>
        <end position="31"/>
    </location>
</feature>
<evidence type="ECO:0000256" key="3">
    <source>
        <dbReference type="ARBA" id="ARBA00022475"/>
    </source>
</evidence>
<feature type="domain" description="ABC transmembrane type-1" evidence="8">
    <location>
        <begin position="70"/>
        <end position="297"/>
    </location>
</feature>
<keyword evidence="5 7" id="KW-1133">Transmembrane helix</keyword>
<dbReference type="EMBL" id="JANHJP010000002">
    <property type="protein sequence ID" value="MDC9031895.1"/>
    <property type="molecule type" value="Genomic_DNA"/>
</dbReference>
<proteinExistence type="inferred from homology"/>
<name>A0ABT5L8A1_9MOLU</name>
<evidence type="ECO:0000256" key="2">
    <source>
        <dbReference type="ARBA" id="ARBA00022448"/>
    </source>
</evidence>
<evidence type="ECO:0000256" key="7">
    <source>
        <dbReference type="RuleBase" id="RU363032"/>
    </source>
</evidence>
<dbReference type="Proteomes" id="UP001221763">
    <property type="component" value="Unassembled WGS sequence"/>
</dbReference>
<evidence type="ECO:0000259" key="8">
    <source>
        <dbReference type="PROSITE" id="PS50928"/>
    </source>
</evidence>
<keyword evidence="3" id="KW-1003">Cell membrane</keyword>
<dbReference type="SUPFAM" id="SSF160964">
    <property type="entry name" value="MalF N-terminal region-like"/>
    <property type="match status" value="1"/>
</dbReference>
<dbReference type="CDD" id="cd06261">
    <property type="entry name" value="TM_PBP2"/>
    <property type="match status" value="1"/>
</dbReference>
<comment type="subcellular location">
    <subcellularLocation>
        <location evidence="1 7">Cell membrane</location>
        <topology evidence="1 7">Multi-pass membrane protein</topology>
    </subcellularLocation>
</comment>
<dbReference type="InterPro" id="IPR051393">
    <property type="entry name" value="ABC_transporter_permease"/>
</dbReference>
<evidence type="ECO:0000256" key="5">
    <source>
        <dbReference type="ARBA" id="ARBA00022989"/>
    </source>
</evidence>
<feature type="transmembrane region" description="Helical" evidence="7">
    <location>
        <begin position="74"/>
        <end position="95"/>
    </location>
</feature>
<dbReference type="Gene3D" id="1.10.3720.10">
    <property type="entry name" value="MetI-like"/>
    <property type="match status" value="1"/>
</dbReference>
<feature type="transmembrane region" description="Helical" evidence="7">
    <location>
        <begin position="214"/>
        <end position="233"/>
    </location>
</feature>
<comment type="caution">
    <text evidence="9">The sequence shown here is derived from an EMBL/GenBank/DDBJ whole genome shotgun (WGS) entry which is preliminary data.</text>
</comment>
<dbReference type="Pfam" id="PF00528">
    <property type="entry name" value="BPD_transp_1"/>
    <property type="match status" value="1"/>
</dbReference>
<dbReference type="RefSeq" id="WP_273585126.1">
    <property type="nucleotide sequence ID" value="NZ_JANHJP010000002.1"/>
</dbReference>
<dbReference type="InterPro" id="IPR000515">
    <property type="entry name" value="MetI-like"/>
</dbReference>